<dbReference type="GeneID" id="13392568"/>
<dbReference type="KEGG" id="ldo:LDBPK_044281"/>
<protein>
    <submittedName>
        <fullName evidence="2">Uncharacterized protein</fullName>
    </submittedName>
</protein>
<reference evidence="2 3" key="1">
    <citation type="journal article" date="2011" name="Genome Res.">
        <title>Whole genome sequencing of multiple Leishmania donovani clinical isolates provides insights into population structure and mechanisms of drug resistance.</title>
        <authorList>
            <person name="Downing T."/>
            <person name="Imamura H."/>
            <person name="Decuypere S."/>
            <person name="Clark T.G."/>
            <person name="Coombs G.H."/>
            <person name="Cotton J.A."/>
            <person name="Hilley J.D."/>
            <person name="de Doncker S."/>
            <person name="Maes I."/>
            <person name="Mottram J.C."/>
            <person name="Quail M.A."/>
            <person name="Rijal S."/>
            <person name="Sanders M."/>
            <person name="Schonian G."/>
            <person name="Stark O."/>
            <person name="Sundar S."/>
            <person name="Vanaerschot M."/>
            <person name="Hertz-Fowler C."/>
            <person name="Dujardin J.C."/>
            <person name="Berriman M."/>
        </authorList>
    </citation>
    <scope>NUCLEOTIDE SEQUENCE [LARGE SCALE GENOMIC DNA]</scope>
    <source>
        <strain evidence="2 3">BPK282A1</strain>
    </source>
</reference>
<dbReference type="VEuPathDB" id="TriTrypDB:LdBPK_044281.1"/>
<organism evidence="2 3">
    <name type="scientific">Leishmania donovani</name>
    <dbReference type="NCBI Taxonomy" id="5661"/>
    <lineage>
        <taxon>Eukaryota</taxon>
        <taxon>Discoba</taxon>
        <taxon>Euglenozoa</taxon>
        <taxon>Kinetoplastea</taxon>
        <taxon>Metakinetoplastina</taxon>
        <taxon>Trypanosomatida</taxon>
        <taxon>Trypanosomatidae</taxon>
        <taxon>Leishmaniinae</taxon>
        <taxon>Leishmania</taxon>
    </lineage>
</organism>
<gene>
    <name evidence="2" type="ORF">LDBPK_044281</name>
</gene>
<dbReference type="SMR" id="E9BRM7"/>
<reference evidence="3" key="2">
    <citation type="submission" date="2011-02" db="EMBL/GenBank/DDBJ databases">
        <title>Whole genome sequencing of Leishmania donovani clinical lines reveals dynamic variation related to drug resistance.</title>
        <authorList>
            <person name="Downing T."/>
            <person name="Imamura H."/>
            <person name="Sanders M."/>
            <person name="Decuypere S."/>
            <person name="Hertz-Fowler C."/>
            <person name="Clark T.G."/>
            <person name="Rijal S."/>
            <person name="Sundar S."/>
            <person name="Quail M.A."/>
            <person name="De Doncker S."/>
            <person name="Maes I."/>
            <person name="Vanaerschot M."/>
            <person name="Stark O."/>
            <person name="Schonian G."/>
            <person name="Dujardin J.C."/>
            <person name="Berriman M."/>
        </authorList>
    </citation>
    <scope>NUCLEOTIDE SEQUENCE [LARGE SCALE GENOMIC DNA]</scope>
    <source>
        <strain evidence="3">BPK282A1</strain>
    </source>
</reference>
<name>E9BRM7_LEIDO</name>
<evidence type="ECO:0000313" key="3">
    <source>
        <dbReference type="Proteomes" id="UP000008980"/>
    </source>
</evidence>
<feature type="compositionally biased region" description="Basic and acidic residues" evidence="1">
    <location>
        <begin position="31"/>
        <end position="45"/>
    </location>
</feature>
<evidence type="ECO:0000313" key="2">
    <source>
        <dbReference type="EMBL" id="CBZ37906.1"/>
    </source>
</evidence>
<feature type="compositionally biased region" description="Basic residues" evidence="1">
    <location>
        <begin position="10"/>
        <end position="30"/>
    </location>
</feature>
<accession>E9BRM7</accession>
<evidence type="ECO:0000256" key="1">
    <source>
        <dbReference type="SAM" id="MobiDB-lite"/>
    </source>
</evidence>
<sequence length="98" mass="11108">HRLAPLSPPRPHRTRRRRGPGLHSKSPRRSKSTEHKRGRRVRFESLTRLVVSRCKPDHHDREPLRHSASPALSVGTHSPQPYTRARSGLSPHRVGAAS</sequence>
<dbReference type="RefSeq" id="XP_003864588.1">
    <property type="nucleotide sequence ID" value="XM_003864540.1"/>
</dbReference>
<dbReference type="AlphaFoldDB" id="E9BRM7"/>
<proteinExistence type="predicted"/>
<dbReference type="Proteomes" id="UP000008980">
    <property type="component" value="Chromosome 34"/>
</dbReference>
<feature type="non-terminal residue" evidence="2">
    <location>
        <position position="1"/>
    </location>
</feature>
<feature type="region of interest" description="Disordered" evidence="1">
    <location>
        <begin position="1"/>
        <end position="98"/>
    </location>
</feature>
<feature type="compositionally biased region" description="Basic and acidic residues" evidence="1">
    <location>
        <begin position="54"/>
        <end position="65"/>
    </location>
</feature>
<dbReference type="EMBL" id="FR799621">
    <property type="protein sequence ID" value="CBZ37906.1"/>
    <property type="molecule type" value="Genomic_DNA"/>
</dbReference>